<gene>
    <name evidence="1" type="ORF">DFR50_15817</name>
</gene>
<name>A0A366EFK4_9HYPH</name>
<dbReference type="OrthoDB" id="7864523at2"/>
<proteinExistence type="predicted"/>
<accession>A0A366EFK4</accession>
<reference evidence="1 2" key="1">
    <citation type="submission" date="2018-06" db="EMBL/GenBank/DDBJ databases">
        <title>Genomic Encyclopedia of Type Strains, Phase IV (KMG-IV): sequencing the most valuable type-strain genomes for metagenomic binning, comparative biology and taxonomic classification.</title>
        <authorList>
            <person name="Goeker M."/>
        </authorList>
    </citation>
    <scope>NUCLEOTIDE SEQUENCE [LARGE SCALE GENOMIC DNA]</scope>
    <source>
        <strain evidence="1 2">DSM 24875</strain>
    </source>
</reference>
<dbReference type="AlphaFoldDB" id="A0A366EFK4"/>
<sequence length="88" mass="10105">MIERDPKIVKSGLSRIVKKDGVTVEVLIIRLEHETEWSLEVVNSARTSIVWDDLFASDDEAFAEFERTVAEEGMRTFLDKGNVIPLRR</sequence>
<dbReference type="RefSeq" id="WP_113893908.1">
    <property type="nucleotide sequence ID" value="NZ_QNRK01000058.1"/>
</dbReference>
<comment type="caution">
    <text evidence="1">The sequence shown here is derived from an EMBL/GenBank/DDBJ whole genome shotgun (WGS) entry which is preliminary data.</text>
</comment>
<organism evidence="1 2">
    <name type="scientific">Roseiarcus fermentans</name>
    <dbReference type="NCBI Taxonomy" id="1473586"/>
    <lineage>
        <taxon>Bacteria</taxon>
        <taxon>Pseudomonadati</taxon>
        <taxon>Pseudomonadota</taxon>
        <taxon>Alphaproteobacteria</taxon>
        <taxon>Hyphomicrobiales</taxon>
        <taxon>Roseiarcaceae</taxon>
        <taxon>Roseiarcus</taxon>
    </lineage>
</organism>
<dbReference type="Proteomes" id="UP000253529">
    <property type="component" value="Unassembled WGS sequence"/>
</dbReference>
<keyword evidence="2" id="KW-1185">Reference proteome</keyword>
<evidence type="ECO:0000313" key="1">
    <source>
        <dbReference type="EMBL" id="RBP01187.1"/>
    </source>
</evidence>
<dbReference type="EMBL" id="QNRK01000058">
    <property type="protein sequence ID" value="RBP01187.1"/>
    <property type="molecule type" value="Genomic_DNA"/>
</dbReference>
<evidence type="ECO:0000313" key="2">
    <source>
        <dbReference type="Proteomes" id="UP000253529"/>
    </source>
</evidence>
<protein>
    <submittedName>
        <fullName evidence="1">Uncharacterized protein</fullName>
    </submittedName>
</protein>